<protein>
    <submittedName>
        <fullName evidence="5">Uncharacterized protein</fullName>
    </submittedName>
</protein>
<feature type="domain" description="Retroviral polymerase SH3-like" evidence="4">
    <location>
        <begin position="67"/>
        <end position="120"/>
    </location>
</feature>
<dbReference type="GO" id="GO:0003676">
    <property type="term" value="F:nucleic acid binding"/>
    <property type="evidence" value="ECO:0007669"/>
    <property type="project" value="InterPro"/>
</dbReference>
<dbReference type="AlphaFoldDB" id="A0A371I6R3"/>
<dbReference type="SUPFAM" id="SSF53098">
    <property type="entry name" value="Ribonuclease H-like"/>
    <property type="match status" value="1"/>
</dbReference>
<keyword evidence="2" id="KW-0378">Hydrolase</keyword>
<keyword evidence="1" id="KW-0479">Metal-binding</keyword>
<dbReference type="InterPro" id="IPR013103">
    <property type="entry name" value="RVT_2"/>
</dbReference>
<evidence type="ECO:0000313" key="5">
    <source>
        <dbReference type="EMBL" id="RDY10624.1"/>
    </source>
</evidence>
<evidence type="ECO:0000259" key="4">
    <source>
        <dbReference type="Pfam" id="PF25597"/>
    </source>
</evidence>
<dbReference type="InterPro" id="IPR039537">
    <property type="entry name" value="Retrotran_Ty1/copia-like"/>
</dbReference>
<evidence type="ECO:0000259" key="3">
    <source>
        <dbReference type="Pfam" id="PF07727"/>
    </source>
</evidence>
<gene>
    <name evidence="5" type="ORF">CR513_04821</name>
</gene>
<evidence type="ECO:0000313" key="6">
    <source>
        <dbReference type="Proteomes" id="UP000257109"/>
    </source>
</evidence>
<dbReference type="Proteomes" id="UP000257109">
    <property type="component" value="Unassembled WGS sequence"/>
</dbReference>
<dbReference type="STRING" id="157652.A0A371I6R3"/>
<keyword evidence="6" id="KW-1185">Reference proteome</keyword>
<dbReference type="PANTHER" id="PTHR42648">
    <property type="entry name" value="TRANSPOSASE, PUTATIVE-RELATED"/>
    <property type="match status" value="1"/>
</dbReference>
<feature type="non-terminal residue" evidence="5">
    <location>
        <position position="1"/>
    </location>
</feature>
<dbReference type="OrthoDB" id="1645289at2759"/>
<name>A0A371I6R3_MUCPR</name>
<dbReference type="GO" id="GO:0016787">
    <property type="term" value="F:hydrolase activity"/>
    <property type="evidence" value="ECO:0007669"/>
    <property type="project" value="UniProtKB-KW"/>
</dbReference>
<dbReference type="Gene3D" id="3.30.420.10">
    <property type="entry name" value="Ribonuclease H-like superfamily/Ribonuclease H"/>
    <property type="match status" value="1"/>
</dbReference>
<evidence type="ECO:0000256" key="2">
    <source>
        <dbReference type="ARBA" id="ARBA00022801"/>
    </source>
</evidence>
<reference evidence="5" key="1">
    <citation type="submission" date="2018-05" db="EMBL/GenBank/DDBJ databases">
        <title>Draft genome of Mucuna pruriens seed.</title>
        <authorList>
            <person name="Nnadi N.E."/>
            <person name="Vos R."/>
            <person name="Hasami M.H."/>
            <person name="Devisetty U.K."/>
            <person name="Aguiy J.C."/>
        </authorList>
    </citation>
    <scope>NUCLEOTIDE SEQUENCE [LARGE SCALE GENOMIC DNA]</scope>
    <source>
        <strain evidence="5">JCA_2017</strain>
    </source>
</reference>
<evidence type="ECO:0000256" key="1">
    <source>
        <dbReference type="ARBA" id="ARBA00022723"/>
    </source>
</evidence>
<dbReference type="PANTHER" id="PTHR42648:SF28">
    <property type="entry name" value="TRANSPOSON-ENCODED PROTEIN WITH RIBONUCLEASE H-LIKE AND RETROVIRUS ZINC FINGER-LIKE DOMAINS"/>
    <property type="match status" value="1"/>
</dbReference>
<dbReference type="Pfam" id="PF07727">
    <property type="entry name" value="RVT_2"/>
    <property type="match status" value="1"/>
</dbReference>
<dbReference type="EMBL" id="QJKJ01000804">
    <property type="protein sequence ID" value="RDY10624.1"/>
    <property type="molecule type" value="Genomic_DNA"/>
</dbReference>
<dbReference type="InterPro" id="IPR057670">
    <property type="entry name" value="SH3_retrovirus"/>
</dbReference>
<dbReference type="Pfam" id="PF25597">
    <property type="entry name" value="SH3_retrovirus"/>
    <property type="match status" value="1"/>
</dbReference>
<organism evidence="5 6">
    <name type="scientific">Mucuna pruriens</name>
    <name type="common">Velvet bean</name>
    <name type="synonym">Dolichos pruriens</name>
    <dbReference type="NCBI Taxonomy" id="157652"/>
    <lineage>
        <taxon>Eukaryota</taxon>
        <taxon>Viridiplantae</taxon>
        <taxon>Streptophyta</taxon>
        <taxon>Embryophyta</taxon>
        <taxon>Tracheophyta</taxon>
        <taxon>Spermatophyta</taxon>
        <taxon>Magnoliopsida</taxon>
        <taxon>eudicotyledons</taxon>
        <taxon>Gunneridae</taxon>
        <taxon>Pentapetalae</taxon>
        <taxon>rosids</taxon>
        <taxon>fabids</taxon>
        <taxon>Fabales</taxon>
        <taxon>Fabaceae</taxon>
        <taxon>Papilionoideae</taxon>
        <taxon>50 kb inversion clade</taxon>
        <taxon>NPAAA clade</taxon>
        <taxon>indigoferoid/millettioid clade</taxon>
        <taxon>Phaseoleae</taxon>
        <taxon>Mucuna</taxon>
    </lineage>
</organism>
<accession>A0A371I6R3</accession>
<dbReference type="GO" id="GO:0046872">
    <property type="term" value="F:metal ion binding"/>
    <property type="evidence" value="ECO:0007669"/>
    <property type="project" value="UniProtKB-KW"/>
</dbReference>
<sequence length="438" mass="51544">MVRSMISHSSLPKSLWGEALKIVIYILNRIPTKAINKTPYELWTGKKPSIKHLHIWGCPTEARPYRPHERKLDSRTVSCYFVGYGECSRGYNFYNPNSRSFFETGNARILEEVEFEKEENIRNVVFEEESVIDIDYDRVLPQTPIEQPQQPQEVLLRRFIKERRHAIPNDYIVFLQEHEAGIDLVEDDPINLCQAMQSSNSQKWIDAMKDELKSMQDNDFWDLIELPEGVKPIGCKWIFKTKKNLKGNIERYKTHLALLKRKAFTTKTALAIVAHFDFELHQMDVKIAFLNADIDEMIYMASHQWYHKFHQVITSYGFEANVVDDYVYYKFSRSKYIFLVLYVDDILLASNDIGLLHETKRYLMENFEMKDLGEASFRSFSRYPKVVTRELHQQSLRFSSKDSKPGDTPIAKGDKFSLKQCPKMTLKEMRCKRFPMPQ</sequence>
<dbReference type="InterPro" id="IPR012337">
    <property type="entry name" value="RNaseH-like_sf"/>
</dbReference>
<dbReference type="InterPro" id="IPR036397">
    <property type="entry name" value="RNaseH_sf"/>
</dbReference>
<comment type="caution">
    <text evidence="5">The sequence shown here is derived from an EMBL/GenBank/DDBJ whole genome shotgun (WGS) entry which is preliminary data.</text>
</comment>
<proteinExistence type="predicted"/>
<feature type="domain" description="Reverse transcriptase Ty1/copia-type" evidence="3">
    <location>
        <begin position="301"/>
        <end position="377"/>
    </location>
</feature>